<feature type="transmembrane region" description="Helical" evidence="1">
    <location>
        <begin position="169"/>
        <end position="188"/>
    </location>
</feature>
<feature type="transmembrane region" description="Helical" evidence="1">
    <location>
        <begin position="96"/>
        <end position="121"/>
    </location>
</feature>
<dbReference type="RefSeq" id="XP_040721276.1">
    <property type="nucleotide sequence ID" value="XM_040853900.1"/>
</dbReference>
<evidence type="ECO:0000313" key="3">
    <source>
        <dbReference type="Proteomes" id="UP000193689"/>
    </source>
</evidence>
<feature type="transmembrane region" description="Helical" evidence="1">
    <location>
        <begin position="52"/>
        <end position="75"/>
    </location>
</feature>
<organism evidence="2 3">
    <name type="scientific">Pseudomassariella vexata</name>
    <dbReference type="NCBI Taxonomy" id="1141098"/>
    <lineage>
        <taxon>Eukaryota</taxon>
        <taxon>Fungi</taxon>
        <taxon>Dikarya</taxon>
        <taxon>Ascomycota</taxon>
        <taxon>Pezizomycotina</taxon>
        <taxon>Sordariomycetes</taxon>
        <taxon>Xylariomycetidae</taxon>
        <taxon>Amphisphaeriales</taxon>
        <taxon>Pseudomassariaceae</taxon>
        <taxon>Pseudomassariella</taxon>
    </lineage>
</organism>
<name>A0A1Y2EK74_9PEZI</name>
<protein>
    <submittedName>
        <fullName evidence="2">Uncharacterized protein</fullName>
    </submittedName>
</protein>
<keyword evidence="3" id="KW-1185">Reference proteome</keyword>
<feature type="transmembrane region" description="Helical" evidence="1">
    <location>
        <begin position="141"/>
        <end position="157"/>
    </location>
</feature>
<feature type="transmembrane region" description="Helical" evidence="1">
    <location>
        <begin position="234"/>
        <end position="255"/>
    </location>
</feature>
<dbReference type="AlphaFoldDB" id="A0A1Y2EK74"/>
<dbReference type="InParanoid" id="A0A1Y2EK74"/>
<keyword evidence="1" id="KW-0812">Transmembrane</keyword>
<dbReference type="GeneID" id="63770112"/>
<dbReference type="EMBL" id="MCFJ01000001">
    <property type="protein sequence ID" value="ORY71684.1"/>
    <property type="molecule type" value="Genomic_DNA"/>
</dbReference>
<reference evidence="2 3" key="1">
    <citation type="submission" date="2016-07" db="EMBL/GenBank/DDBJ databases">
        <title>Pervasive Adenine N6-methylation of Active Genes in Fungi.</title>
        <authorList>
            <consortium name="DOE Joint Genome Institute"/>
            <person name="Mondo S.J."/>
            <person name="Dannebaum R.O."/>
            <person name="Kuo R.C."/>
            <person name="Labutti K."/>
            <person name="Haridas S."/>
            <person name="Kuo A."/>
            <person name="Salamov A."/>
            <person name="Ahrendt S.R."/>
            <person name="Lipzen A."/>
            <person name="Sullivan W."/>
            <person name="Andreopoulos W.B."/>
            <person name="Clum A."/>
            <person name="Lindquist E."/>
            <person name="Daum C."/>
            <person name="Ramamoorthy G.K."/>
            <person name="Gryganskyi A."/>
            <person name="Culley D."/>
            <person name="Magnuson J.K."/>
            <person name="James T.Y."/>
            <person name="O'Malley M.A."/>
            <person name="Stajich J.E."/>
            <person name="Spatafora J.W."/>
            <person name="Visel A."/>
            <person name="Grigoriev I.V."/>
        </authorList>
    </citation>
    <scope>NUCLEOTIDE SEQUENCE [LARGE SCALE GENOMIC DNA]</scope>
    <source>
        <strain evidence="2 3">CBS 129021</strain>
    </source>
</reference>
<gene>
    <name evidence="2" type="ORF">BCR38DRAFT_17683</name>
</gene>
<accession>A0A1Y2EK74</accession>
<dbReference type="Proteomes" id="UP000193689">
    <property type="component" value="Unassembled WGS sequence"/>
</dbReference>
<dbReference type="STRING" id="1141098.A0A1Y2EK74"/>
<sequence length="401" mass="44108">MDCSILVDFESFEQYMQLLGNTTNFGVDSMRACQPVICRAIWGTGNPDISGIGMFVGYILEVGLGLGTTLLFVIFRHFESDHWLWRSFKNPLGDGPVMAVFFDSAAYFAAAVELACITSLVKRDYGIDSNGFGAKEARITWAVSVLVALPLMYPIAILAKQPQRSKHRLFLFCLVFLLSLYSIISQAIQNLGPTKIGEGAADGGGTVVTDKDWQNIEAVCFGGDALFSSVENTVLTALQLIAFGFLLMLVLVSILRHWLHRRTPGQDPGEDNRGIQLLPAGNPVLDLVVKVGISLKSRKGVKAFLVLGPTILAVPLLWGVFRMRQVQRALANATGNTYADNEWTFGQIMSVVTFTLVLAEVAYLWYDGLDDRRAEAVMTNETKGIGIFEQKTSPPPRHLTY</sequence>
<keyword evidence="1" id="KW-1133">Transmembrane helix</keyword>
<feature type="transmembrane region" description="Helical" evidence="1">
    <location>
        <begin position="303"/>
        <end position="323"/>
    </location>
</feature>
<keyword evidence="1" id="KW-0472">Membrane</keyword>
<evidence type="ECO:0000313" key="2">
    <source>
        <dbReference type="EMBL" id="ORY71684.1"/>
    </source>
</evidence>
<evidence type="ECO:0000256" key="1">
    <source>
        <dbReference type="SAM" id="Phobius"/>
    </source>
</evidence>
<dbReference type="OrthoDB" id="4582561at2759"/>
<proteinExistence type="predicted"/>
<comment type="caution">
    <text evidence="2">The sequence shown here is derived from an EMBL/GenBank/DDBJ whole genome shotgun (WGS) entry which is preliminary data.</text>
</comment>
<feature type="transmembrane region" description="Helical" evidence="1">
    <location>
        <begin position="343"/>
        <end position="366"/>
    </location>
</feature>